<evidence type="ECO:0000313" key="2">
    <source>
        <dbReference type="Proteomes" id="UP000606974"/>
    </source>
</evidence>
<gene>
    <name evidence="1" type="ORF">GJ744_001131</name>
</gene>
<sequence length="76" mass="8532">MVVAGPLIIIQGYLRLVISNRIPRRRRDECTLGSTISASFHPRRATALEGKPDSAKSIRRVITNYKKQDKDVAKTP</sequence>
<reference evidence="1" key="1">
    <citation type="submission" date="2020-02" db="EMBL/GenBank/DDBJ databases">
        <authorList>
            <person name="Palmer J.M."/>
        </authorList>
    </citation>
    <scope>NUCLEOTIDE SEQUENCE</scope>
    <source>
        <strain evidence="1">EPUS1.4</strain>
        <tissue evidence="1">Thallus</tissue>
    </source>
</reference>
<dbReference type="Proteomes" id="UP000606974">
    <property type="component" value="Unassembled WGS sequence"/>
</dbReference>
<accession>A0A8H7AAL3</accession>
<name>A0A8H7AAL3_9EURO</name>
<protein>
    <submittedName>
        <fullName evidence="1">Uncharacterized protein</fullName>
    </submittedName>
</protein>
<evidence type="ECO:0000313" key="1">
    <source>
        <dbReference type="EMBL" id="KAF7505268.1"/>
    </source>
</evidence>
<dbReference type="AlphaFoldDB" id="A0A8H7AAL3"/>
<comment type="caution">
    <text evidence="1">The sequence shown here is derived from an EMBL/GenBank/DDBJ whole genome shotgun (WGS) entry which is preliminary data.</text>
</comment>
<dbReference type="EMBL" id="JAACFV010000114">
    <property type="protein sequence ID" value="KAF7505268.1"/>
    <property type="molecule type" value="Genomic_DNA"/>
</dbReference>
<keyword evidence="2" id="KW-1185">Reference proteome</keyword>
<organism evidence="1 2">
    <name type="scientific">Endocarpon pusillum</name>
    <dbReference type="NCBI Taxonomy" id="364733"/>
    <lineage>
        <taxon>Eukaryota</taxon>
        <taxon>Fungi</taxon>
        <taxon>Dikarya</taxon>
        <taxon>Ascomycota</taxon>
        <taxon>Pezizomycotina</taxon>
        <taxon>Eurotiomycetes</taxon>
        <taxon>Chaetothyriomycetidae</taxon>
        <taxon>Verrucariales</taxon>
        <taxon>Verrucariaceae</taxon>
        <taxon>Endocarpon</taxon>
    </lineage>
</organism>
<proteinExistence type="predicted"/>